<reference evidence="2" key="1">
    <citation type="submission" date="2019-06" db="EMBL/GenBank/DDBJ databases">
        <title>Complete genome sequence of Methylogaea oryzae strain JCM16910.</title>
        <authorList>
            <person name="Asakawa S."/>
        </authorList>
    </citation>
    <scope>NUCLEOTIDE SEQUENCE</scope>
    <source>
        <strain evidence="2">E10</strain>
    </source>
</reference>
<protein>
    <submittedName>
        <fullName evidence="2">Uncharacterized protein</fullName>
    </submittedName>
</protein>
<dbReference type="Proteomes" id="UP000824988">
    <property type="component" value="Chromosome"/>
</dbReference>
<accession>A0A8D4VQB8</accession>
<dbReference type="KEGG" id="moz:MoryE10_24320"/>
<sequence>MPSPLELLLVGTLMSHPAAVTCQDPGPSQDRLKDKSAAAAEPCRRGHVVVEHKPEHPPAAPRRALQGAG</sequence>
<evidence type="ECO:0000313" key="3">
    <source>
        <dbReference type="Proteomes" id="UP000824988"/>
    </source>
</evidence>
<name>A0A8D4VQB8_9GAMM</name>
<gene>
    <name evidence="2" type="ORF">MoryE10_24320</name>
</gene>
<dbReference type="AlphaFoldDB" id="A0A8D4VQB8"/>
<organism evidence="2 3">
    <name type="scientific">Methylogaea oryzae</name>
    <dbReference type="NCBI Taxonomy" id="1295382"/>
    <lineage>
        <taxon>Bacteria</taxon>
        <taxon>Pseudomonadati</taxon>
        <taxon>Pseudomonadota</taxon>
        <taxon>Gammaproteobacteria</taxon>
        <taxon>Methylococcales</taxon>
        <taxon>Methylococcaceae</taxon>
        <taxon>Methylogaea</taxon>
    </lineage>
</organism>
<keyword evidence="3" id="KW-1185">Reference proteome</keyword>
<evidence type="ECO:0000313" key="2">
    <source>
        <dbReference type="EMBL" id="BBL71826.1"/>
    </source>
</evidence>
<dbReference type="RefSeq" id="WP_221047201.1">
    <property type="nucleotide sequence ID" value="NZ_AP019782.1"/>
</dbReference>
<dbReference type="EMBL" id="AP019782">
    <property type="protein sequence ID" value="BBL71826.1"/>
    <property type="molecule type" value="Genomic_DNA"/>
</dbReference>
<evidence type="ECO:0000256" key="1">
    <source>
        <dbReference type="SAM" id="MobiDB-lite"/>
    </source>
</evidence>
<feature type="region of interest" description="Disordered" evidence="1">
    <location>
        <begin position="22"/>
        <end position="69"/>
    </location>
</feature>
<feature type="compositionally biased region" description="Basic and acidic residues" evidence="1">
    <location>
        <begin position="30"/>
        <end position="56"/>
    </location>
</feature>
<proteinExistence type="predicted"/>